<accession>A0ABT9SC55</accession>
<evidence type="ECO:0000313" key="7">
    <source>
        <dbReference type="EMBL" id="MDP9901919.1"/>
    </source>
</evidence>
<protein>
    <submittedName>
        <fullName evidence="7">Branched-chain amino acid transport system permease protein</fullName>
    </submittedName>
</protein>
<evidence type="ECO:0000256" key="6">
    <source>
        <dbReference type="SAM" id="Phobius"/>
    </source>
</evidence>
<reference evidence="7 8" key="1">
    <citation type="submission" date="2023-07" db="EMBL/GenBank/DDBJ databases">
        <title>Sorghum-associated microbial communities from plants grown in Nebraska, USA.</title>
        <authorList>
            <person name="Schachtman D."/>
        </authorList>
    </citation>
    <scope>NUCLEOTIDE SEQUENCE [LARGE SCALE GENOMIC DNA]</scope>
    <source>
        <strain evidence="7 8">DS1607</strain>
    </source>
</reference>
<keyword evidence="5 6" id="KW-0472">Membrane</keyword>
<evidence type="ECO:0000256" key="2">
    <source>
        <dbReference type="ARBA" id="ARBA00022475"/>
    </source>
</evidence>
<keyword evidence="4 6" id="KW-1133">Transmembrane helix</keyword>
<dbReference type="InterPro" id="IPR001851">
    <property type="entry name" value="ABC_transp_permease"/>
</dbReference>
<dbReference type="Proteomes" id="UP001226867">
    <property type="component" value="Unassembled WGS sequence"/>
</dbReference>
<evidence type="ECO:0000256" key="3">
    <source>
        <dbReference type="ARBA" id="ARBA00022692"/>
    </source>
</evidence>
<proteinExistence type="predicted"/>
<feature type="transmembrane region" description="Helical" evidence="6">
    <location>
        <begin position="6"/>
        <end position="25"/>
    </location>
</feature>
<keyword evidence="3 6" id="KW-0812">Transmembrane</keyword>
<feature type="transmembrane region" description="Helical" evidence="6">
    <location>
        <begin position="213"/>
        <end position="232"/>
    </location>
</feature>
<keyword evidence="2" id="KW-1003">Cell membrane</keyword>
<keyword evidence="8" id="KW-1185">Reference proteome</keyword>
<evidence type="ECO:0000256" key="1">
    <source>
        <dbReference type="ARBA" id="ARBA00004651"/>
    </source>
</evidence>
<evidence type="ECO:0000256" key="4">
    <source>
        <dbReference type="ARBA" id="ARBA00022989"/>
    </source>
</evidence>
<dbReference type="Pfam" id="PF02653">
    <property type="entry name" value="BPD_transp_2"/>
    <property type="match status" value="1"/>
</dbReference>
<feature type="transmembrane region" description="Helical" evidence="6">
    <location>
        <begin position="60"/>
        <end position="79"/>
    </location>
</feature>
<feature type="transmembrane region" description="Helical" evidence="6">
    <location>
        <begin position="185"/>
        <end position="207"/>
    </location>
</feature>
<name>A0ABT9SC55_9BURK</name>
<dbReference type="RefSeq" id="WP_307691684.1">
    <property type="nucleotide sequence ID" value="NZ_JAUSRO010000015.1"/>
</dbReference>
<dbReference type="EMBL" id="JAUSRO010000015">
    <property type="protein sequence ID" value="MDP9901919.1"/>
    <property type="molecule type" value="Genomic_DNA"/>
</dbReference>
<comment type="caution">
    <text evidence="7">The sequence shown here is derived from an EMBL/GenBank/DDBJ whole genome shotgun (WGS) entry which is preliminary data.</text>
</comment>
<feature type="transmembrane region" description="Helical" evidence="6">
    <location>
        <begin position="262"/>
        <end position="284"/>
    </location>
</feature>
<evidence type="ECO:0000256" key="5">
    <source>
        <dbReference type="ARBA" id="ARBA00023136"/>
    </source>
</evidence>
<feature type="transmembrane region" description="Helical" evidence="6">
    <location>
        <begin position="32"/>
        <end position="54"/>
    </location>
</feature>
<organism evidence="7 8">
    <name type="scientific">Variovorax ginsengisoli</name>
    <dbReference type="NCBI Taxonomy" id="363844"/>
    <lineage>
        <taxon>Bacteria</taxon>
        <taxon>Pseudomonadati</taxon>
        <taxon>Pseudomonadota</taxon>
        <taxon>Betaproteobacteria</taxon>
        <taxon>Burkholderiales</taxon>
        <taxon>Comamonadaceae</taxon>
        <taxon>Variovorax</taxon>
    </lineage>
</organism>
<gene>
    <name evidence="7" type="ORF">J2W36_004191</name>
</gene>
<sequence length="290" mass="30976">MMNDYYLNIIVMTFLWAALSGAWNLMAGYGGLVSLGQSAFFGIGAYATAVLYATFGISPWIGLIAGVVVTTTTAVLISWPCFRLRGAFFSLATLVFPIVMEIVANNWTDVTRGSTGIALPFKPGLGNFIFESRWAYVLAAFALMMLVYGITRWLHRGKLGLYLIAVRDDQDAAESMGVEPVRVKLVVTMISAALTSLGGFLYAQYILFLDPPSVFSIGVSVQIALFSLIGGLGTPLGPIVGSFIMTPLDGILSTFLGGGPRLLIYGAVLLGVVLIAPQGVVGAIKARRRK</sequence>
<dbReference type="PANTHER" id="PTHR30482">
    <property type="entry name" value="HIGH-AFFINITY BRANCHED-CHAIN AMINO ACID TRANSPORT SYSTEM PERMEASE"/>
    <property type="match status" value="1"/>
</dbReference>
<feature type="transmembrane region" description="Helical" evidence="6">
    <location>
        <begin position="86"/>
        <end position="104"/>
    </location>
</feature>
<dbReference type="InterPro" id="IPR043428">
    <property type="entry name" value="LivM-like"/>
</dbReference>
<dbReference type="CDD" id="cd06581">
    <property type="entry name" value="TM_PBP1_LivM_like"/>
    <property type="match status" value="1"/>
</dbReference>
<feature type="transmembrane region" description="Helical" evidence="6">
    <location>
        <begin position="134"/>
        <end position="154"/>
    </location>
</feature>
<comment type="subcellular location">
    <subcellularLocation>
        <location evidence="1">Cell membrane</location>
        <topology evidence="1">Multi-pass membrane protein</topology>
    </subcellularLocation>
</comment>
<dbReference type="PANTHER" id="PTHR30482:SF10">
    <property type="entry name" value="HIGH-AFFINITY BRANCHED-CHAIN AMINO ACID TRANSPORT PROTEIN BRAE"/>
    <property type="match status" value="1"/>
</dbReference>
<evidence type="ECO:0000313" key="8">
    <source>
        <dbReference type="Proteomes" id="UP001226867"/>
    </source>
</evidence>